<dbReference type="RefSeq" id="WP_040904997.1">
    <property type="nucleotide sequence ID" value="NZ_JBHUNE010000006.1"/>
</dbReference>
<dbReference type="EMBL" id="JBHUNE010000006">
    <property type="protein sequence ID" value="MFD2758020.1"/>
    <property type="molecule type" value="Genomic_DNA"/>
</dbReference>
<comment type="caution">
    <text evidence="1">The sequence shown here is derived from an EMBL/GenBank/DDBJ whole genome shotgun (WGS) entry which is preliminary data.</text>
</comment>
<protein>
    <submittedName>
        <fullName evidence="1">DUF1684 domain-containing protein</fullName>
    </submittedName>
</protein>
<dbReference type="PANTHER" id="PTHR41913">
    <property type="entry name" value="DUF1684 DOMAIN-CONTAINING PROTEIN"/>
    <property type="match status" value="1"/>
</dbReference>
<dbReference type="Pfam" id="PF07920">
    <property type="entry name" value="DUF1684"/>
    <property type="match status" value="1"/>
</dbReference>
<dbReference type="InterPro" id="IPR012467">
    <property type="entry name" value="DUF1684"/>
</dbReference>
<organism evidence="1 2">
    <name type="scientific">Gulosibacter faecalis</name>
    <dbReference type="NCBI Taxonomy" id="272240"/>
    <lineage>
        <taxon>Bacteria</taxon>
        <taxon>Bacillati</taxon>
        <taxon>Actinomycetota</taxon>
        <taxon>Actinomycetes</taxon>
        <taxon>Micrococcales</taxon>
        <taxon>Microbacteriaceae</taxon>
        <taxon>Gulosibacter</taxon>
    </lineage>
</organism>
<keyword evidence="2" id="KW-1185">Reference proteome</keyword>
<dbReference type="Proteomes" id="UP001597492">
    <property type="component" value="Unassembled WGS sequence"/>
</dbReference>
<sequence length="290" mass="31077">MTTASTTDTATFTADWQRWHDARERSRRDPKGFFAIVGLFWLGDSPIALDGAPGAWSSVDGQVRVDLADGEWLRLDGERITGHHEFAPIPERGGLLLAFPGGHLEIAKRGGHDIARPRLDDAVFLSDYRGTPAYEPDPAWRIDATFHPFAEPKPVTVGAAIDGLQHVYDSPGELELTIGGETVRLTAFPGADGGLLVLFADATSGVTTYSALRSVAVAAPDADGRTTIDFNRAVNLPCAYTDFATCPLPPHENRLSVAIEAGERIPAERVEGVTIDDGIVLPERPAANGS</sequence>
<proteinExistence type="predicted"/>
<name>A0ABW5V0A4_9MICO</name>
<gene>
    <name evidence="1" type="ORF">ACFSW7_06485</name>
</gene>
<evidence type="ECO:0000313" key="2">
    <source>
        <dbReference type="Proteomes" id="UP001597492"/>
    </source>
</evidence>
<accession>A0ABW5V0A4</accession>
<evidence type="ECO:0000313" key="1">
    <source>
        <dbReference type="EMBL" id="MFD2758020.1"/>
    </source>
</evidence>
<reference evidence="2" key="1">
    <citation type="journal article" date="2019" name="Int. J. Syst. Evol. Microbiol.">
        <title>The Global Catalogue of Microorganisms (GCM) 10K type strain sequencing project: providing services to taxonomists for standard genome sequencing and annotation.</title>
        <authorList>
            <consortium name="The Broad Institute Genomics Platform"/>
            <consortium name="The Broad Institute Genome Sequencing Center for Infectious Disease"/>
            <person name="Wu L."/>
            <person name="Ma J."/>
        </authorList>
    </citation>
    <scope>NUCLEOTIDE SEQUENCE [LARGE SCALE GENOMIC DNA]</scope>
    <source>
        <strain evidence="2">TISTR 1514</strain>
    </source>
</reference>
<dbReference type="PANTHER" id="PTHR41913:SF1">
    <property type="entry name" value="DUF1684 DOMAIN-CONTAINING PROTEIN"/>
    <property type="match status" value="1"/>
</dbReference>